<evidence type="ECO:0000256" key="4">
    <source>
        <dbReference type="ARBA" id="ARBA00022806"/>
    </source>
</evidence>
<sequence>MAQSHAQLLFDLLSFVRDEQQAANEKLLAIWNQSLPEKLGKGMSQSFTRLERADEPNTLWAYLGDGESRFREGDLLLLHAGDPLTTSLGRGLSLDAEEDDRWLLRGNRAAAVLAEYGGGCCYGDPDGMDLTPYYERALEDISTSRIGRDIVLPLLGGDLDISFDDRDVGEGELIALTEGFNQKQAEAVGLALGAEQIACIQGPPGTGKTRVLSLIARLLVLRGERVLMTSHTHMAINNALNKIHEQGVPTVKVGRDSQRKGLDEAVACYPSMDAWEGRPTNGYVVGATPFATCTARLENYEFDTVIFDEASQITVALALMAMRKGKRFIFIGDQKQLPPVVLSRSVLAENAPSVFGVLTSKDADHTTMLAETYRMNHWLTDWPSRAYYGGKLVSAGTNRDRRLVVNYVPARLANVFEPSESSIFIPTLDITAKTRNFRDAELVVELCAAAVGGGVPIHEIGVVTPYRSQGRAVRNLLRSHFGGDLGRQIVADTVERMQGQEREFVILSLATGDEAFLGAVAPFFFQPERLNVSITRPKSKLIVIGPQVSRELGLVDKNVLPWIAQYCDLISRCFKVDLSA</sequence>
<keyword evidence="9" id="KW-1185">Reference proteome</keyword>
<dbReference type="InterPro" id="IPR041677">
    <property type="entry name" value="DNA2/NAM7_AAA_11"/>
</dbReference>
<evidence type="ECO:0000313" key="9">
    <source>
        <dbReference type="Proteomes" id="UP001174908"/>
    </source>
</evidence>
<reference evidence="8" key="1">
    <citation type="submission" date="2023-06" db="EMBL/GenBank/DDBJ databases">
        <authorList>
            <person name="Jiang Y."/>
            <person name="Liu Q."/>
        </authorList>
    </citation>
    <scope>NUCLEOTIDE SEQUENCE</scope>
    <source>
        <strain evidence="8">CGMCC 1.12089</strain>
    </source>
</reference>
<dbReference type="InterPro" id="IPR047187">
    <property type="entry name" value="SF1_C_Upf1"/>
</dbReference>
<evidence type="ECO:0000256" key="2">
    <source>
        <dbReference type="ARBA" id="ARBA00022741"/>
    </source>
</evidence>
<protein>
    <submittedName>
        <fullName evidence="8">AAA domain-containing protein</fullName>
    </submittedName>
</protein>
<evidence type="ECO:0000256" key="1">
    <source>
        <dbReference type="ARBA" id="ARBA00007913"/>
    </source>
</evidence>
<dbReference type="RefSeq" id="WP_286658197.1">
    <property type="nucleotide sequence ID" value="NZ_JASZYV010000001.1"/>
</dbReference>
<evidence type="ECO:0000256" key="3">
    <source>
        <dbReference type="ARBA" id="ARBA00022801"/>
    </source>
</evidence>
<dbReference type="Gene3D" id="3.40.50.300">
    <property type="entry name" value="P-loop containing nucleotide triphosphate hydrolases"/>
    <property type="match status" value="2"/>
</dbReference>
<keyword evidence="4" id="KW-0347">Helicase</keyword>
<feature type="domain" description="DNA2/NAM7 helicase helicase" evidence="6">
    <location>
        <begin position="284"/>
        <end position="344"/>
    </location>
</feature>
<dbReference type="InterPro" id="IPR027417">
    <property type="entry name" value="P-loop_NTPase"/>
</dbReference>
<comment type="similarity">
    <text evidence="1">Belongs to the DNA2/NAM7 helicase family.</text>
</comment>
<dbReference type="Proteomes" id="UP001174908">
    <property type="component" value="Unassembled WGS sequence"/>
</dbReference>
<keyword evidence="2" id="KW-0547">Nucleotide-binding</keyword>
<dbReference type="PANTHER" id="PTHR43788:SF8">
    <property type="entry name" value="DNA-BINDING PROTEIN SMUBP-2"/>
    <property type="match status" value="1"/>
</dbReference>
<evidence type="ECO:0000259" key="7">
    <source>
        <dbReference type="Pfam" id="PF13087"/>
    </source>
</evidence>
<dbReference type="EMBL" id="JASZYV010000001">
    <property type="protein sequence ID" value="MDM0043073.1"/>
    <property type="molecule type" value="Genomic_DNA"/>
</dbReference>
<dbReference type="SUPFAM" id="SSF52540">
    <property type="entry name" value="P-loop containing nucleoside triphosphate hydrolases"/>
    <property type="match status" value="1"/>
</dbReference>
<keyword evidence="5" id="KW-0067">ATP-binding</keyword>
<feature type="domain" description="DNA2/NAM7 helicase-like C-terminal" evidence="7">
    <location>
        <begin position="353"/>
        <end position="546"/>
    </location>
</feature>
<dbReference type="PANTHER" id="PTHR43788">
    <property type="entry name" value="DNA2/NAM7 HELICASE FAMILY MEMBER"/>
    <property type="match status" value="1"/>
</dbReference>
<dbReference type="Pfam" id="PF13086">
    <property type="entry name" value="AAA_11"/>
    <property type="match status" value="2"/>
</dbReference>
<feature type="domain" description="DNA2/NAM7 helicase helicase" evidence="6">
    <location>
        <begin position="180"/>
        <end position="263"/>
    </location>
</feature>
<dbReference type="InterPro" id="IPR050534">
    <property type="entry name" value="Coronavir_polyprotein_1ab"/>
</dbReference>
<evidence type="ECO:0000259" key="6">
    <source>
        <dbReference type="Pfam" id="PF13086"/>
    </source>
</evidence>
<accession>A0ABT7N575</accession>
<proteinExistence type="inferred from homology"/>
<comment type="caution">
    <text evidence="8">The sequence shown here is derived from an EMBL/GenBank/DDBJ whole genome shotgun (WGS) entry which is preliminary data.</text>
</comment>
<dbReference type="CDD" id="cd18808">
    <property type="entry name" value="SF1_C_Upf1"/>
    <property type="match status" value="1"/>
</dbReference>
<dbReference type="Pfam" id="PF13087">
    <property type="entry name" value="AAA_12"/>
    <property type="match status" value="1"/>
</dbReference>
<organism evidence="8 9">
    <name type="scientific">Variovorax dokdonensis</name>
    <dbReference type="NCBI Taxonomy" id="344883"/>
    <lineage>
        <taxon>Bacteria</taxon>
        <taxon>Pseudomonadati</taxon>
        <taxon>Pseudomonadota</taxon>
        <taxon>Betaproteobacteria</taxon>
        <taxon>Burkholderiales</taxon>
        <taxon>Comamonadaceae</taxon>
        <taxon>Variovorax</taxon>
    </lineage>
</organism>
<evidence type="ECO:0000256" key="5">
    <source>
        <dbReference type="ARBA" id="ARBA00022840"/>
    </source>
</evidence>
<evidence type="ECO:0000313" key="8">
    <source>
        <dbReference type="EMBL" id="MDM0043073.1"/>
    </source>
</evidence>
<name>A0ABT7N575_9BURK</name>
<keyword evidence="3" id="KW-0378">Hydrolase</keyword>
<gene>
    <name evidence="8" type="ORF">QTH91_01130</name>
</gene>
<dbReference type="InterPro" id="IPR041679">
    <property type="entry name" value="DNA2/NAM7-like_C"/>
</dbReference>